<proteinExistence type="predicted"/>
<reference evidence="1" key="1">
    <citation type="journal article" date="2021" name="Proc. Natl. Acad. Sci. U.S.A.">
        <title>A Catalog of Tens of Thousands of Viruses from Human Metagenomes Reveals Hidden Associations with Chronic Diseases.</title>
        <authorList>
            <person name="Tisza M.J."/>
            <person name="Buck C.B."/>
        </authorList>
    </citation>
    <scope>NUCLEOTIDE SEQUENCE</scope>
    <source>
        <strain evidence="1">Ct1SN28</strain>
    </source>
</reference>
<accession>A0A8S5TRK0</accession>
<name>A0A8S5TRK0_9CAUD</name>
<sequence>MEARPATPLQAPAKRHNSIPNSIVKKALIAKLRGCFFVMLSTSGML</sequence>
<evidence type="ECO:0000313" key="1">
    <source>
        <dbReference type="EMBL" id="DAF84834.1"/>
    </source>
</evidence>
<organism evidence="1">
    <name type="scientific">Siphoviridae sp. ct1SN28</name>
    <dbReference type="NCBI Taxonomy" id="2825308"/>
    <lineage>
        <taxon>Viruses</taxon>
        <taxon>Duplodnaviria</taxon>
        <taxon>Heunggongvirae</taxon>
        <taxon>Uroviricota</taxon>
        <taxon>Caudoviricetes</taxon>
    </lineage>
</organism>
<protein>
    <submittedName>
        <fullName evidence="1">Uncharacterized protein</fullName>
    </submittedName>
</protein>
<dbReference type="EMBL" id="BK015910">
    <property type="protein sequence ID" value="DAF84834.1"/>
    <property type="molecule type" value="Genomic_DNA"/>
</dbReference>